<evidence type="ECO:0000313" key="1">
    <source>
        <dbReference type="EMBL" id="GAI16947.1"/>
    </source>
</evidence>
<gene>
    <name evidence="1" type="ORF">S06H3_09609</name>
</gene>
<organism evidence="1">
    <name type="scientific">marine sediment metagenome</name>
    <dbReference type="NCBI Taxonomy" id="412755"/>
    <lineage>
        <taxon>unclassified sequences</taxon>
        <taxon>metagenomes</taxon>
        <taxon>ecological metagenomes</taxon>
    </lineage>
</organism>
<feature type="non-terminal residue" evidence="1">
    <location>
        <position position="252"/>
    </location>
</feature>
<dbReference type="EMBL" id="BARV01004274">
    <property type="protein sequence ID" value="GAI16947.1"/>
    <property type="molecule type" value="Genomic_DNA"/>
</dbReference>
<sequence length="252" mass="28628">MLEVTKTTSDISVVISDVLSAIIDSIEVVVISISTQLAIFLQAIGVVVLSSVIELIDDIFWLYPSEWAIAQQSIVTLSDWINRLILNELYKINKVILSFTNLTNTLIENLAEQLALIDNAISPFYNERMFVIYSRIAEFSEALNVPPFYLEGIIQNARLFGMVIACSSGLSYYQFELNWADSLEKLLRDIAVSVSLYRQNPQWLKVDIENDLIRPLFEIEASNRRQEKEQLNYIANKIPDLEGLLSECKVGL</sequence>
<name>X1LCD1_9ZZZZ</name>
<comment type="caution">
    <text evidence="1">The sequence shown here is derived from an EMBL/GenBank/DDBJ whole genome shotgun (WGS) entry which is preliminary data.</text>
</comment>
<accession>X1LCD1</accession>
<reference evidence="1" key="1">
    <citation type="journal article" date="2014" name="Front. Microbiol.">
        <title>High frequency of phylogenetically diverse reductive dehalogenase-homologous genes in deep subseafloor sedimentary metagenomes.</title>
        <authorList>
            <person name="Kawai M."/>
            <person name="Futagami T."/>
            <person name="Toyoda A."/>
            <person name="Takaki Y."/>
            <person name="Nishi S."/>
            <person name="Hori S."/>
            <person name="Arai W."/>
            <person name="Tsubouchi T."/>
            <person name="Morono Y."/>
            <person name="Uchiyama I."/>
            <person name="Ito T."/>
            <person name="Fujiyama A."/>
            <person name="Inagaki F."/>
            <person name="Takami H."/>
        </authorList>
    </citation>
    <scope>NUCLEOTIDE SEQUENCE</scope>
    <source>
        <strain evidence="1">Expedition CK06-06</strain>
    </source>
</reference>
<protein>
    <submittedName>
        <fullName evidence="1">Uncharacterized protein</fullName>
    </submittedName>
</protein>
<proteinExistence type="predicted"/>
<dbReference type="AlphaFoldDB" id="X1LCD1"/>